<evidence type="ECO:0008006" key="3">
    <source>
        <dbReference type="Google" id="ProtNLM"/>
    </source>
</evidence>
<organism evidence="1 2">
    <name type="scientific">Pendulispora albinea</name>
    <dbReference type="NCBI Taxonomy" id="2741071"/>
    <lineage>
        <taxon>Bacteria</taxon>
        <taxon>Pseudomonadati</taxon>
        <taxon>Myxococcota</taxon>
        <taxon>Myxococcia</taxon>
        <taxon>Myxococcales</taxon>
        <taxon>Sorangiineae</taxon>
        <taxon>Pendulisporaceae</taxon>
        <taxon>Pendulispora</taxon>
    </lineage>
</organism>
<name>A0ABZ2LVS7_9BACT</name>
<accession>A0ABZ2LVS7</accession>
<evidence type="ECO:0000313" key="1">
    <source>
        <dbReference type="EMBL" id="WXB13211.1"/>
    </source>
</evidence>
<evidence type="ECO:0000313" key="2">
    <source>
        <dbReference type="Proteomes" id="UP001370348"/>
    </source>
</evidence>
<keyword evidence="2" id="KW-1185">Reference proteome</keyword>
<dbReference type="EMBL" id="CP089984">
    <property type="protein sequence ID" value="WXB13211.1"/>
    <property type="molecule type" value="Genomic_DNA"/>
</dbReference>
<dbReference type="InterPro" id="IPR043519">
    <property type="entry name" value="NT_sf"/>
</dbReference>
<sequence length="156" mass="17066">MTDLERLVRVFAAEGVRYVVIGGVALVLQGSARVTQDLDLCYARTRDNLDALARSLAPFHPRLRGAPPELPFLWDSQTLRSGLNFTLRTDVGDVDLLGEVAGVGSFDDVVALSSPMTLFGCHVHLLGLDGLERAKRAAGRPKDLLDLEEIRTLKKK</sequence>
<dbReference type="Gene3D" id="3.30.460.40">
    <property type="match status" value="1"/>
</dbReference>
<reference evidence="1 2" key="1">
    <citation type="submission" date="2021-12" db="EMBL/GenBank/DDBJ databases">
        <title>Discovery of the Pendulisporaceae a myxobacterial family with distinct sporulation behavior and unique specialized metabolism.</title>
        <authorList>
            <person name="Garcia R."/>
            <person name="Popoff A."/>
            <person name="Bader C.D."/>
            <person name="Loehr J."/>
            <person name="Walesch S."/>
            <person name="Walt C."/>
            <person name="Boldt J."/>
            <person name="Bunk B."/>
            <person name="Haeckl F.J.F.P.J."/>
            <person name="Gunesch A.P."/>
            <person name="Birkelbach J."/>
            <person name="Nuebel U."/>
            <person name="Pietschmann T."/>
            <person name="Bach T."/>
            <person name="Mueller R."/>
        </authorList>
    </citation>
    <scope>NUCLEOTIDE SEQUENCE [LARGE SCALE GENOMIC DNA]</scope>
    <source>
        <strain evidence="1 2">MSr11954</strain>
    </source>
</reference>
<protein>
    <recommendedName>
        <fullName evidence="3">Nucleotidyltransferase</fullName>
    </recommendedName>
</protein>
<dbReference type="SUPFAM" id="SSF81301">
    <property type="entry name" value="Nucleotidyltransferase"/>
    <property type="match status" value="1"/>
</dbReference>
<gene>
    <name evidence="1" type="ORF">LZC94_35875</name>
</gene>
<proteinExistence type="predicted"/>
<dbReference type="RefSeq" id="WP_394822831.1">
    <property type="nucleotide sequence ID" value="NZ_CP089984.1"/>
</dbReference>
<dbReference type="Proteomes" id="UP001370348">
    <property type="component" value="Chromosome"/>
</dbReference>